<evidence type="ECO:0000313" key="3">
    <source>
        <dbReference type="EMBL" id="KKW41854.1"/>
    </source>
</evidence>
<dbReference type="Pfam" id="PF13439">
    <property type="entry name" value="Glyco_transf_4"/>
    <property type="match status" value="1"/>
</dbReference>
<evidence type="ECO:0000259" key="1">
    <source>
        <dbReference type="Pfam" id="PF00534"/>
    </source>
</evidence>
<dbReference type="EMBL" id="LCRX01000013">
    <property type="protein sequence ID" value="KKW41854.1"/>
    <property type="molecule type" value="Genomic_DNA"/>
</dbReference>
<dbReference type="SUPFAM" id="SSF53756">
    <property type="entry name" value="UDP-Glycosyltransferase/glycogen phosphorylase"/>
    <property type="match status" value="1"/>
</dbReference>
<accession>A0A0G2B8R8</accession>
<name>A0A0G2B8R8_9BACT</name>
<evidence type="ECO:0000259" key="2">
    <source>
        <dbReference type="Pfam" id="PF13439"/>
    </source>
</evidence>
<feature type="domain" description="Glycosyltransferase subfamily 4-like N-terminal" evidence="2">
    <location>
        <begin position="16"/>
        <end position="185"/>
    </location>
</feature>
<evidence type="ECO:0000313" key="4">
    <source>
        <dbReference type="Proteomes" id="UP000033870"/>
    </source>
</evidence>
<proteinExistence type="predicted"/>
<dbReference type="AlphaFoldDB" id="A0A0G2B8R8"/>
<reference evidence="3 4" key="1">
    <citation type="journal article" date="2015" name="Nature">
        <title>rRNA introns, odd ribosomes, and small enigmatic genomes across a large radiation of phyla.</title>
        <authorList>
            <person name="Brown C.T."/>
            <person name="Hug L.A."/>
            <person name="Thomas B.C."/>
            <person name="Sharon I."/>
            <person name="Castelle C.J."/>
            <person name="Singh A."/>
            <person name="Wilkins M.J."/>
            <person name="Williams K.H."/>
            <person name="Banfield J.F."/>
        </authorList>
    </citation>
    <scope>NUCLEOTIDE SEQUENCE [LARGE SCALE GENOMIC DNA]</scope>
</reference>
<dbReference type="InterPro" id="IPR028098">
    <property type="entry name" value="Glyco_trans_4-like_N"/>
</dbReference>
<dbReference type="Proteomes" id="UP000033870">
    <property type="component" value="Unassembled WGS sequence"/>
</dbReference>
<gene>
    <name evidence="3" type="ORF">UY92_C0013G0053</name>
</gene>
<dbReference type="STRING" id="1619044.UY92_C0013G0053"/>
<comment type="caution">
    <text evidence="3">The sequence shown here is derived from an EMBL/GenBank/DDBJ whole genome shotgun (WGS) entry which is preliminary data.</text>
</comment>
<dbReference type="InterPro" id="IPR001296">
    <property type="entry name" value="Glyco_trans_1"/>
</dbReference>
<protein>
    <submittedName>
        <fullName evidence="3">Uncharacterized protein</fullName>
    </submittedName>
</protein>
<organism evidence="3 4">
    <name type="scientific">Candidatus Magasanikbacteria bacterium GW2011_GWA2_56_11</name>
    <dbReference type="NCBI Taxonomy" id="1619044"/>
    <lineage>
        <taxon>Bacteria</taxon>
        <taxon>Candidatus Magasanikiibacteriota</taxon>
    </lineage>
</organism>
<sequence length="351" mass="38075">MPGLNILYVITQGDLGGAQTYVRDLAASLAGRHQVSVAIGEPGTAQELTKQLAAAAPAVKIYPQRHLVRRISPFHDAAAVLELSRLYRELRPDIVHLNSSKAGAVGSLAALALRTRPAVVYTVHGWVFLEPLGPLRRALYRTVERSAAKNKNALIVLSEPDLATGRALIPPAGQSKLHLIPLGIAPTGRPALTSRQARAKLACGRPETLHRWPFWVGCVANLYPAKGLDTLLYAISRSSRELTDTVFLILGDGPEKTRLWELRRRLNLQNNVLFLGAVPRASELMPAFDLLVLPSRKEGLPYALIEAMQSGVPRESCAAAAKKTAAGYTLAAMIKKTETLYEELRGRSGQA</sequence>
<dbReference type="PATRIC" id="fig|1619044.3.peg.984"/>
<feature type="domain" description="Glycosyl transferase family 1" evidence="1">
    <location>
        <begin position="216"/>
        <end position="313"/>
    </location>
</feature>
<dbReference type="Gene3D" id="3.40.50.2000">
    <property type="entry name" value="Glycogen Phosphorylase B"/>
    <property type="match status" value="2"/>
</dbReference>
<dbReference type="Pfam" id="PF00534">
    <property type="entry name" value="Glycos_transf_1"/>
    <property type="match status" value="1"/>
</dbReference>
<dbReference type="PANTHER" id="PTHR12526">
    <property type="entry name" value="GLYCOSYLTRANSFERASE"/>
    <property type="match status" value="1"/>
</dbReference>